<evidence type="ECO:0000256" key="3">
    <source>
        <dbReference type="ARBA" id="ARBA00023326"/>
    </source>
</evidence>
<protein>
    <recommendedName>
        <fullName evidence="4">GH10 domain-containing protein</fullName>
    </recommendedName>
</protein>
<dbReference type="Pfam" id="PF00331">
    <property type="entry name" value="Glyco_hydro_10"/>
    <property type="match status" value="1"/>
</dbReference>
<evidence type="ECO:0000256" key="2">
    <source>
        <dbReference type="ARBA" id="ARBA00023277"/>
    </source>
</evidence>
<evidence type="ECO:0000313" key="5">
    <source>
        <dbReference type="EMBL" id="PIR03876.1"/>
    </source>
</evidence>
<name>A0A2H0N708_9BACT</name>
<gene>
    <name evidence="5" type="ORF">COV59_04395</name>
</gene>
<keyword evidence="1" id="KW-0378">Hydrolase</keyword>
<evidence type="ECO:0000256" key="1">
    <source>
        <dbReference type="ARBA" id="ARBA00022801"/>
    </source>
</evidence>
<dbReference type="EMBL" id="PCWN01000008">
    <property type="protein sequence ID" value="PIR03876.1"/>
    <property type="molecule type" value="Genomic_DNA"/>
</dbReference>
<evidence type="ECO:0000313" key="6">
    <source>
        <dbReference type="Proteomes" id="UP000229600"/>
    </source>
</evidence>
<dbReference type="GO" id="GO:0004553">
    <property type="term" value="F:hydrolase activity, hydrolyzing O-glycosyl compounds"/>
    <property type="evidence" value="ECO:0007669"/>
    <property type="project" value="InterPro"/>
</dbReference>
<dbReference type="InterPro" id="IPR017853">
    <property type="entry name" value="GH"/>
</dbReference>
<keyword evidence="2" id="KW-0119">Carbohydrate metabolism</keyword>
<feature type="domain" description="GH10" evidence="4">
    <location>
        <begin position="69"/>
        <end position="157"/>
    </location>
</feature>
<dbReference type="Gene3D" id="3.20.20.80">
    <property type="entry name" value="Glycosidases"/>
    <property type="match status" value="1"/>
</dbReference>
<accession>A0A2H0N708</accession>
<sequence length="326" mass="38266">MRILIICTILLLGIGSGYYLSLLNRKTFPIEYGISFNNFHANSLGLDWKEVYETMIKDLHPKYIRISATWKEMEAQDGVFDFQDIDWQMDMAAQYGVKVILVVGQKAPRWPECHIPDWVGKDTDAHEDLLRYVRTTVTRYKDHPALDLWQVENEPFIRFQFGECQNYDSGFIHDEIAMVKEIDPTHSTIVTDSGEMGLWWGAVHTGDYFGTTLYRIVKTNGGRTFTYDWLPAIAYRLKAVLTGVKPGRFFISELQAEPWFTNTNPTNTPIEEQEKTMNPERLKRHIEYAKHIGAQRAYLWGVEWWYFMKKEHGDERYWEIVKDVLK</sequence>
<dbReference type="InterPro" id="IPR001000">
    <property type="entry name" value="GH10_dom"/>
</dbReference>
<keyword evidence="3" id="KW-0624">Polysaccharide degradation</keyword>
<evidence type="ECO:0000259" key="4">
    <source>
        <dbReference type="Pfam" id="PF00331"/>
    </source>
</evidence>
<reference evidence="5 6" key="1">
    <citation type="submission" date="2017-09" db="EMBL/GenBank/DDBJ databases">
        <title>Depth-based differentiation of microbial function through sediment-hosted aquifers and enrichment of novel symbionts in the deep terrestrial subsurface.</title>
        <authorList>
            <person name="Probst A.J."/>
            <person name="Ladd B."/>
            <person name="Jarett J.K."/>
            <person name="Geller-Mcgrath D.E."/>
            <person name="Sieber C.M."/>
            <person name="Emerson J.B."/>
            <person name="Anantharaman K."/>
            <person name="Thomas B.C."/>
            <person name="Malmstrom R."/>
            <person name="Stieglmeier M."/>
            <person name="Klingl A."/>
            <person name="Woyke T."/>
            <person name="Ryan C.M."/>
            <person name="Banfield J.F."/>
        </authorList>
    </citation>
    <scope>NUCLEOTIDE SEQUENCE [LARGE SCALE GENOMIC DNA]</scope>
    <source>
        <strain evidence="5">CG11_big_fil_rev_8_21_14_0_20_39_34</strain>
    </source>
</reference>
<dbReference type="Proteomes" id="UP000229600">
    <property type="component" value="Unassembled WGS sequence"/>
</dbReference>
<organism evidence="5 6">
    <name type="scientific">Candidatus Magasanikbacteria bacterium CG11_big_fil_rev_8_21_14_0_20_39_34</name>
    <dbReference type="NCBI Taxonomy" id="1974653"/>
    <lineage>
        <taxon>Bacteria</taxon>
        <taxon>Candidatus Magasanikiibacteriota</taxon>
    </lineage>
</organism>
<dbReference type="AlphaFoldDB" id="A0A2H0N708"/>
<proteinExistence type="predicted"/>
<comment type="caution">
    <text evidence="5">The sequence shown here is derived from an EMBL/GenBank/DDBJ whole genome shotgun (WGS) entry which is preliminary data.</text>
</comment>
<dbReference type="SUPFAM" id="SSF51445">
    <property type="entry name" value="(Trans)glycosidases"/>
    <property type="match status" value="1"/>
</dbReference>
<dbReference type="GO" id="GO:0000272">
    <property type="term" value="P:polysaccharide catabolic process"/>
    <property type="evidence" value="ECO:0007669"/>
    <property type="project" value="UniProtKB-KW"/>
</dbReference>